<name>A0ABP7ISS6_9ACTN</name>
<keyword evidence="1" id="KW-0812">Transmembrane</keyword>
<gene>
    <name evidence="2" type="ORF">GCM10022242_28800</name>
</gene>
<dbReference type="Proteomes" id="UP001501821">
    <property type="component" value="Unassembled WGS sequence"/>
</dbReference>
<proteinExistence type="predicted"/>
<feature type="transmembrane region" description="Helical" evidence="1">
    <location>
        <begin position="46"/>
        <end position="65"/>
    </location>
</feature>
<keyword evidence="3" id="KW-1185">Reference proteome</keyword>
<evidence type="ECO:0000313" key="2">
    <source>
        <dbReference type="EMBL" id="GAA3825691.1"/>
    </source>
</evidence>
<reference evidence="3" key="1">
    <citation type="journal article" date="2019" name="Int. J. Syst. Evol. Microbiol.">
        <title>The Global Catalogue of Microorganisms (GCM) 10K type strain sequencing project: providing services to taxonomists for standard genome sequencing and annotation.</title>
        <authorList>
            <consortium name="The Broad Institute Genomics Platform"/>
            <consortium name="The Broad Institute Genome Sequencing Center for Infectious Disease"/>
            <person name="Wu L."/>
            <person name="Ma J."/>
        </authorList>
    </citation>
    <scope>NUCLEOTIDE SEQUENCE [LARGE SCALE GENOMIC DNA]</scope>
    <source>
        <strain evidence="3">JCM 16953</strain>
    </source>
</reference>
<evidence type="ECO:0000313" key="3">
    <source>
        <dbReference type="Proteomes" id="UP001501821"/>
    </source>
</evidence>
<organism evidence="2 3">
    <name type="scientific">Nocardioides panacisoli</name>
    <dbReference type="NCBI Taxonomy" id="627624"/>
    <lineage>
        <taxon>Bacteria</taxon>
        <taxon>Bacillati</taxon>
        <taxon>Actinomycetota</taxon>
        <taxon>Actinomycetes</taxon>
        <taxon>Propionibacteriales</taxon>
        <taxon>Nocardioidaceae</taxon>
        <taxon>Nocardioides</taxon>
    </lineage>
</organism>
<evidence type="ECO:0000256" key="1">
    <source>
        <dbReference type="SAM" id="Phobius"/>
    </source>
</evidence>
<accession>A0ABP7ISS6</accession>
<keyword evidence="1" id="KW-1133">Transmembrane helix</keyword>
<feature type="transmembrane region" description="Helical" evidence="1">
    <location>
        <begin position="21"/>
        <end position="40"/>
    </location>
</feature>
<keyword evidence="1" id="KW-0472">Membrane</keyword>
<comment type="caution">
    <text evidence="2">The sequence shown here is derived from an EMBL/GenBank/DDBJ whole genome shotgun (WGS) entry which is preliminary data.</text>
</comment>
<sequence length="72" mass="8316">MTDTERTERASGRTRRSGPTYVQSGAIYTLGMLGAWVWFWQQSDGFWGHLWALVEGVFWPAFMVYQGFSALY</sequence>
<protein>
    <submittedName>
        <fullName evidence="2">Uncharacterized protein</fullName>
    </submittedName>
</protein>
<dbReference type="EMBL" id="BAABAH010000010">
    <property type="protein sequence ID" value="GAA3825691.1"/>
    <property type="molecule type" value="Genomic_DNA"/>
</dbReference>